<dbReference type="InterPro" id="IPR011434">
    <property type="entry name" value="Ltp-like_HTH"/>
</dbReference>
<feature type="region of interest" description="Disordered" evidence="1">
    <location>
        <begin position="1"/>
        <end position="59"/>
    </location>
</feature>
<dbReference type="Pfam" id="PF07553">
    <property type="entry name" value="Lipoprotein_Ltp"/>
    <property type="match status" value="1"/>
</dbReference>
<gene>
    <name evidence="3" type="ORF">ACFQAV_05825</name>
</gene>
<comment type="caution">
    <text evidence="3">The sequence shown here is derived from an EMBL/GenBank/DDBJ whole genome shotgun (WGS) entry which is preliminary data.</text>
</comment>
<feature type="compositionally biased region" description="Low complexity" evidence="1">
    <location>
        <begin position="17"/>
        <end position="26"/>
    </location>
</feature>
<dbReference type="EMBL" id="JBHSSF010000015">
    <property type="protein sequence ID" value="MFC6176349.1"/>
    <property type="molecule type" value="Genomic_DNA"/>
</dbReference>
<organism evidence="3 4">
    <name type="scientific">Companilactobacillus huachuanensis</name>
    <dbReference type="NCBI Taxonomy" id="2559914"/>
    <lineage>
        <taxon>Bacteria</taxon>
        <taxon>Bacillati</taxon>
        <taxon>Bacillota</taxon>
        <taxon>Bacilli</taxon>
        <taxon>Lactobacillales</taxon>
        <taxon>Lactobacillaceae</taxon>
        <taxon>Companilactobacillus</taxon>
    </lineage>
</organism>
<dbReference type="RefSeq" id="WP_137612125.1">
    <property type="nucleotide sequence ID" value="NZ_BJDF01000019.1"/>
</dbReference>
<feature type="domain" description="Putative host cell surface-exposed lipoprotein Ltp-like HTH region" evidence="2">
    <location>
        <begin position="57"/>
        <end position="103"/>
    </location>
</feature>
<proteinExistence type="predicted"/>
<dbReference type="Proteomes" id="UP001596288">
    <property type="component" value="Unassembled WGS sequence"/>
</dbReference>
<keyword evidence="4" id="KW-1185">Reference proteome</keyword>
<dbReference type="InterPro" id="IPR036388">
    <property type="entry name" value="WH-like_DNA-bd_sf"/>
</dbReference>
<evidence type="ECO:0000313" key="3">
    <source>
        <dbReference type="EMBL" id="MFC6176349.1"/>
    </source>
</evidence>
<protein>
    <submittedName>
        <fullName evidence="3">Ltp family lipoprotein</fullName>
    </submittedName>
</protein>
<sequence>MNNPTNSINHEKHSTVAKKSTTNSNKSVKHVSENKSNPSSSKSTKKKTPEKPKVPTEYISALSSAKTYQKHMSMSPERIRDQLTSDHGGKFTAEEANYAITHLQ</sequence>
<keyword evidence="3" id="KW-0449">Lipoprotein</keyword>
<dbReference type="Gene3D" id="1.10.10.10">
    <property type="entry name" value="Winged helix-like DNA-binding domain superfamily/Winged helix DNA-binding domain"/>
    <property type="match status" value="1"/>
</dbReference>
<name>A0ABW1RJS4_9LACO</name>
<accession>A0ABW1RJS4</accession>
<evidence type="ECO:0000259" key="2">
    <source>
        <dbReference type="Pfam" id="PF07553"/>
    </source>
</evidence>
<evidence type="ECO:0000256" key="1">
    <source>
        <dbReference type="SAM" id="MobiDB-lite"/>
    </source>
</evidence>
<reference evidence="4" key="1">
    <citation type="journal article" date="2019" name="Int. J. Syst. Evol. Microbiol.">
        <title>The Global Catalogue of Microorganisms (GCM) 10K type strain sequencing project: providing services to taxonomists for standard genome sequencing and annotation.</title>
        <authorList>
            <consortium name="The Broad Institute Genomics Platform"/>
            <consortium name="The Broad Institute Genome Sequencing Center for Infectious Disease"/>
            <person name="Wu L."/>
            <person name="Ma J."/>
        </authorList>
    </citation>
    <scope>NUCLEOTIDE SEQUENCE [LARGE SCALE GENOMIC DNA]</scope>
    <source>
        <strain evidence="4">CCM 8927</strain>
    </source>
</reference>
<evidence type="ECO:0000313" key="4">
    <source>
        <dbReference type="Proteomes" id="UP001596288"/>
    </source>
</evidence>